<sequence length="420" mass="47533">MPHGFLSNTRTLTGRLAVFFTGMSCVIGIVTFLIFYFALQWSEDRVGERRILIDRDSAVERFLAGEKGEIRLDSLTVAYNDVNLVPKEYRKYVDDHESFLGEVGSLLSPHGHMVYKGYYSDIGERKVIVLLSLIDKVEFGNEEILYSGIIVISFVSLLMFTFGALLFRLSRRLIEPVNDITKQLNDLTGDTTQAFDIHHEAAEEFQLLTTHLNQYRKELNLALKREQAFARYASHELRTPLTVVKGANKLLTRSSLSEFQHRQVTRIEHAALEMITLVDALLSIVRYERNVDDAPLRSIQPQEIANIVAANKVHATEKQLEIDVRFNGQPQLRATPAVLNMVLGNLIRNAVAASDHGRIDVKVSSQHIEVIDDGPGLTEIPDSEGHGLGLLIVEDLCRRYQWQFELTNHDNRGCCATIKF</sequence>
<keyword evidence="4" id="KW-1003">Cell membrane</keyword>
<keyword evidence="12" id="KW-0902">Two-component regulatory system</keyword>
<evidence type="ECO:0000256" key="8">
    <source>
        <dbReference type="ARBA" id="ARBA00022741"/>
    </source>
</evidence>
<dbReference type="InterPro" id="IPR003661">
    <property type="entry name" value="HisK_dim/P_dom"/>
</dbReference>
<comment type="catalytic activity">
    <reaction evidence="1">
        <text>ATP + protein L-histidine = ADP + protein N-phospho-L-histidine.</text>
        <dbReference type="EC" id="2.7.13.3"/>
    </reaction>
</comment>
<evidence type="ECO:0000259" key="15">
    <source>
        <dbReference type="PROSITE" id="PS50109"/>
    </source>
</evidence>
<evidence type="ECO:0000313" key="17">
    <source>
        <dbReference type="Proteomes" id="UP001569151"/>
    </source>
</evidence>
<evidence type="ECO:0000256" key="10">
    <source>
        <dbReference type="ARBA" id="ARBA00022840"/>
    </source>
</evidence>
<dbReference type="PROSITE" id="PS50109">
    <property type="entry name" value="HIS_KIN"/>
    <property type="match status" value="1"/>
</dbReference>
<dbReference type="PANTHER" id="PTHR45528">
    <property type="entry name" value="SENSOR HISTIDINE KINASE CPXA"/>
    <property type="match status" value="1"/>
</dbReference>
<feature type="transmembrane region" description="Helical" evidence="14">
    <location>
        <begin position="12"/>
        <end position="39"/>
    </location>
</feature>
<dbReference type="Gene3D" id="1.10.287.130">
    <property type="match status" value="1"/>
</dbReference>
<dbReference type="Proteomes" id="UP001569151">
    <property type="component" value="Unassembled WGS sequence"/>
</dbReference>
<dbReference type="RefSeq" id="WP_371718328.1">
    <property type="nucleotide sequence ID" value="NZ_JBGOOF010000008.1"/>
</dbReference>
<keyword evidence="11 14" id="KW-1133">Transmembrane helix</keyword>
<keyword evidence="6" id="KW-0808">Transferase</keyword>
<evidence type="ECO:0000256" key="13">
    <source>
        <dbReference type="ARBA" id="ARBA00023136"/>
    </source>
</evidence>
<dbReference type="GO" id="GO:0016301">
    <property type="term" value="F:kinase activity"/>
    <property type="evidence" value="ECO:0007669"/>
    <property type="project" value="UniProtKB-KW"/>
</dbReference>
<reference evidence="16 17" key="1">
    <citation type="submission" date="2024-06" db="EMBL/GenBank/DDBJ databases">
        <authorList>
            <person name="Steensen K."/>
            <person name="Seneca J."/>
            <person name="Bartlau N."/>
            <person name="Yu A.X."/>
            <person name="Polz M.F."/>
        </authorList>
    </citation>
    <scope>NUCLEOTIDE SEQUENCE [LARGE SCALE GENOMIC DNA]</scope>
    <source>
        <strain evidence="16 17">1F146</strain>
    </source>
</reference>
<organism evidence="16 17">
    <name type="scientific">Vibrio bivalvicida</name>
    <dbReference type="NCBI Taxonomy" id="1276888"/>
    <lineage>
        <taxon>Bacteria</taxon>
        <taxon>Pseudomonadati</taxon>
        <taxon>Pseudomonadota</taxon>
        <taxon>Gammaproteobacteria</taxon>
        <taxon>Vibrionales</taxon>
        <taxon>Vibrionaceae</taxon>
        <taxon>Vibrio</taxon>
        <taxon>Vibrio oreintalis group</taxon>
    </lineage>
</organism>
<keyword evidence="5" id="KW-0597">Phosphoprotein</keyword>
<keyword evidence="8" id="KW-0547">Nucleotide-binding</keyword>
<evidence type="ECO:0000256" key="5">
    <source>
        <dbReference type="ARBA" id="ARBA00022553"/>
    </source>
</evidence>
<evidence type="ECO:0000256" key="6">
    <source>
        <dbReference type="ARBA" id="ARBA00022679"/>
    </source>
</evidence>
<dbReference type="EMBL" id="JBGOOS010000007">
    <property type="protein sequence ID" value="MEZ8208605.1"/>
    <property type="molecule type" value="Genomic_DNA"/>
</dbReference>
<dbReference type="SUPFAM" id="SSF47384">
    <property type="entry name" value="Homodimeric domain of signal transducing histidine kinase"/>
    <property type="match status" value="1"/>
</dbReference>
<evidence type="ECO:0000256" key="4">
    <source>
        <dbReference type="ARBA" id="ARBA00022475"/>
    </source>
</evidence>
<dbReference type="Gene3D" id="3.30.565.10">
    <property type="entry name" value="Histidine kinase-like ATPase, C-terminal domain"/>
    <property type="match status" value="1"/>
</dbReference>
<name>A0ABV4MG97_9VIBR</name>
<dbReference type="InterPro" id="IPR036097">
    <property type="entry name" value="HisK_dim/P_sf"/>
</dbReference>
<keyword evidence="10" id="KW-0067">ATP-binding</keyword>
<accession>A0ABV4MG97</accession>
<evidence type="ECO:0000256" key="9">
    <source>
        <dbReference type="ARBA" id="ARBA00022777"/>
    </source>
</evidence>
<evidence type="ECO:0000256" key="12">
    <source>
        <dbReference type="ARBA" id="ARBA00023012"/>
    </source>
</evidence>
<evidence type="ECO:0000313" key="16">
    <source>
        <dbReference type="EMBL" id="MEZ8208605.1"/>
    </source>
</evidence>
<feature type="transmembrane region" description="Helical" evidence="14">
    <location>
        <begin position="144"/>
        <end position="167"/>
    </location>
</feature>
<keyword evidence="17" id="KW-1185">Reference proteome</keyword>
<keyword evidence="7 14" id="KW-0812">Transmembrane</keyword>
<evidence type="ECO:0000256" key="14">
    <source>
        <dbReference type="SAM" id="Phobius"/>
    </source>
</evidence>
<dbReference type="Pfam" id="PF02518">
    <property type="entry name" value="HATPase_c"/>
    <property type="match status" value="1"/>
</dbReference>
<keyword evidence="13 14" id="KW-0472">Membrane</keyword>
<comment type="caution">
    <text evidence="16">The sequence shown here is derived from an EMBL/GenBank/DDBJ whole genome shotgun (WGS) entry which is preliminary data.</text>
</comment>
<dbReference type="InterPro" id="IPR036890">
    <property type="entry name" value="HATPase_C_sf"/>
</dbReference>
<dbReference type="InterPro" id="IPR050398">
    <property type="entry name" value="HssS/ArlS-like"/>
</dbReference>
<gene>
    <name evidence="16" type="ORF">ACED39_07430</name>
</gene>
<dbReference type="Pfam" id="PF00512">
    <property type="entry name" value="HisKA"/>
    <property type="match status" value="1"/>
</dbReference>
<evidence type="ECO:0000256" key="1">
    <source>
        <dbReference type="ARBA" id="ARBA00000085"/>
    </source>
</evidence>
<dbReference type="SMART" id="SM00388">
    <property type="entry name" value="HisKA"/>
    <property type="match status" value="1"/>
</dbReference>
<evidence type="ECO:0000256" key="7">
    <source>
        <dbReference type="ARBA" id="ARBA00022692"/>
    </source>
</evidence>
<dbReference type="PANTHER" id="PTHR45528:SF1">
    <property type="entry name" value="SENSOR HISTIDINE KINASE CPXA"/>
    <property type="match status" value="1"/>
</dbReference>
<dbReference type="EC" id="2.7.13.3" evidence="3"/>
<dbReference type="InterPro" id="IPR005467">
    <property type="entry name" value="His_kinase_dom"/>
</dbReference>
<evidence type="ECO:0000256" key="3">
    <source>
        <dbReference type="ARBA" id="ARBA00012438"/>
    </source>
</evidence>
<dbReference type="SMART" id="SM00387">
    <property type="entry name" value="HATPase_c"/>
    <property type="match status" value="1"/>
</dbReference>
<feature type="domain" description="Histidine kinase" evidence="15">
    <location>
        <begin position="232"/>
        <end position="420"/>
    </location>
</feature>
<evidence type="ECO:0000256" key="11">
    <source>
        <dbReference type="ARBA" id="ARBA00022989"/>
    </source>
</evidence>
<dbReference type="SUPFAM" id="SSF55874">
    <property type="entry name" value="ATPase domain of HSP90 chaperone/DNA topoisomerase II/histidine kinase"/>
    <property type="match status" value="1"/>
</dbReference>
<comment type="subcellular location">
    <subcellularLocation>
        <location evidence="2">Cell membrane</location>
        <topology evidence="2">Multi-pass membrane protein</topology>
    </subcellularLocation>
</comment>
<evidence type="ECO:0000256" key="2">
    <source>
        <dbReference type="ARBA" id="ARBA00004651"/>
    </source>
</evidence>
<keyword evidence="9 16" id="KW-0418">Kinase</keyword>
<proteinExistence type="predicted"/>
<dbReference type="CDD" id="cd00082">
    <property type="entry name" value="HisKA"/>
    <property type="match status" value="1"/>
</dbReference>
<dbReference type="InterPro" id="IPR003594">
    <property type="entry name" value="HATPase_dom"/>
</dbReference>
<protein>
    <recommendedName>
        <fullName evidence="3">histidine kinase</fullName>
        <ecNumber evidence="3">2.7.13.3</ecNumber>
    </recommendedName>
</protein>